<dbReference type="Pfam" id="PF02021">
    <property type="entry name" value="UPF0102"/>
    <property type="match status" value="1"/>
</dbReference>
<dbReference type="Proteomes" id="UP000030661">
    <property type="component" value="Unassembled WGS sequence"/>
</dbReference>
<dbReference type="CDD" id="cd20736">
    <property type="entry name" value="PoNe_Nuclease"/>
    <property type="match status" value="1"/>
</dbReference>
<dbReference type="PANTHER" id="PTHR34039:SF1">
    <property type="entry name" value="UPF0102 PROTEIN YRAN"/>
    <property type="match status" value="1"/>
</dbReference>
<dbReference type="NCBIfam" id="TIGR00252">
    <property type="entry name" value="YraN family protein"/>
    <property type="match status" value="1"/>
</dbReference>
<comment type="similarity">
    <text evidence="1 2">Belongs to the UPF0102 family.</text>
</comment>
<dbReference type="GO" id="GO:0003676">
    <property type="term" value="F:nucleic acid binding"/>
    <property type="evidence" value="ECO:0007669"/>
    <property type="project" value="InterPro"/>
</dbReference>
<dbReference type="HAMAP" id="MF_00048">
    <property type="entry name" value="UPF0102"/>
    <property type="match status" value="1"/>
</dbReference>
<keyword evidence="4" id="KW-1185">Reference proteome</keyword>
<dbReference type="InterPro" id="IPR011856">
    <property type="entry name" value="tRNA_endonuc-like_dom_sf"/>
</dbReference>
<organism evidence="3">
    <name type="scientific">Vecturithrix granuli</name>
    <dbReference type="NCBI Taxonomy" id="1499967"/>
    <lineage>
        <taxon>Bacteria</taxon>
        <taxon>Candidatus Moduliflexota</taxon>
        <taxon>Candidatus Vecturitrichia</taxon>
        <taxon>Candidatus Vecturitrichales</taxon>
        <taxon>Candidatus Vecturitrichaceae</taxon>
        <taxon>Candidatus Vecturithrix</taxon>
    </lineage>
</organism>
<evidence type="ECO:0000256" key="2">
    <source>
        <dbReference type="HAMAP-Rule" id="MF_00048"/>
    </source>
</evidence>
<dbReference type="EMBL" id="DF820464">
    <property type="protein sequence ID" value="GAK55827.1"/>
    <property type="molecule type" value="Genomic_DNA"/>
</dbReference>
<dbReference type="PANTHER" id="PTHR34039">
    <property type="entry name" value="UPF0102 PROTEIN YRAN"/>
    <property type="match status" value="1"/>
</dbReference>
<name>A0A081BU22_VECG1</name>
<dbReference type="eggNOG" id="COG0792">
    <property type="taxonomic scope" value="Bacteria"/>
</dbReference>
<dbReference type="HOGENOM" id="CLU_115353_1_1_0"/>
<dbReference type="NCBIfam" id="NF009150">
    <property type="entry name" value="PRK12497.1-3"/>
    <property type="match status" value="1"/>
</dbReference>
<dbReference type="InterPro" id="IPR011335">
    <property type="entry name" value="Restrct_endonuc-II-like"/>
</dbReference>
<proteinExistence type="inferred from homology"/>
<reference evidence="3" key="1">
    <citation type="journal article" date="2015" name="PeerJ">
        <title>First genomic representation of candidate bacterial phylum KSB3 points to enhanced environmental sensing as a trigger of wastewater bulking.</title>
        <authorList>
            <person name="Sekiguchi Y."/>
            <person name="Ohashi A."/>
            <person name="Parks D.H."/>
            <person name="Yamauchi T."/>
            <person name="Tyson G.W."/>
            <person name="Hugenholtz P."/>
        </authorList>
    </citation>
    <scope>NUCLEOTIDE SEQUENCE [LARGE SCALE GENOMIC DNA]</scope>
</reference>
<dbReference type="Gene3D" id="3.40.1350.10">
    <property type="match status" value="1"/>
</dbReference>
<gene>
    <name evidence="3" type="ORF">U27_02786</name>
</gene>
<evidence type="ECO:0000313" key="3">
    <source>
        <dbReference type="EMBL" id="GAK55827.1"/>
    </source>
</evidence>
<dbReference type="SUPFAM" id="SSF52980">
    <property type="entry name" value="Restriction endonuclease-like"/>
    <property type="match status" value="1"/>
</dbReference>
<accession>A0A081BU22</accession>
<sequence>MTQRRIDIGKQGEGLAQEYLRQHDYMIIQKNFRCKAGEIDIIAKDRNVVVFIEVRTQTSNLYGPAYNTVTPSKQKQVKRVALYYISQHNLVNTQFRFDVIGITLNPDTGEHHLDHIQNAF</sequence>
<evidence type="ECO:0000256" key="1">
    <source>
        <dbReference type="ARBA" id="ARBA00006738"/>
    </source>
</evidence>
<dbReference type="NCBIfam" id="NF009154">
    <property type="entry name" value="PRK12497.3-3"/>
    <property type="match status" value="1"/>
</dbReference>
<dbReference type="InterPro" id="IPR003509">
    <property type="entry name" value="UPF0102_YraN-like"/>
</dbReference>
<dbReference type="AlphaFoldDB" id="A0A081BU22"/>
<protein>
    <recommendedName>
        <fullName evidence="2">UPF0102 protein U27_02786</fullName>
    </recommendedName>
</protein>
<evidence type="ECO:0000313" key="4">
    <source>
        <dbReference type="Proteomes" id="UP000030661"/>
    </source>
</evidence>
<dbReference type="STRING" id="1499967.U27_02786"/>